<evidence type="ECO:0000313" key="3">
    <source>
        <dbReference type="EMBL" id="GFM98511.1"/>
    </source>
</evidence>
<comment type="caution">
    <text evidence="3">The sequence shown here is derived from an EMBL/GenBank/DDBJ whole genome shotgun (WGS) entry which is preliminary data.</text>
</comment>
<accession>A0A7J0C7T1</accession>
<reference evidence="3 4" key="1">
    <citation type="submission" date="2020-05" db="EMBL/GenBank/DDBJ databases">
        <title>Whole genome shotgun sequence of Streptomyces fulvorobeus NBRC 15897.</title>
        <authorList>
            <person name="Komaki H."/>
            <person name="Tamura T."/>
        </authorList>
    </citation>
    <scope>NUCLEOTIDE SEQUENCE [LARGE SCALE GENOMIC DNA]</scope>
    <source>
        <strain evidence="3 4">NBRC 15897</strain>
    </source>
</reference>
<keyword evidence="4" id="KW-1185">Reference proteome</keyword>
<dbReference type="Pfam" id="PF06527">
    <property type="entry name" value="TniQ"/>
    <property type="match status" value="1"/>
</dbReference>
<evidence type="ECO:0000313" key="4">
    <source>
        <dbReference type="Proteomes" id="UP000498980"/>
    </source>
</evidence>
<gene>
    <name evidence="3" type="ORF">Sfulv_33220</name>
</gene>
<dbReference type="AlphaFoldDB" id="A0A7J0C7T1"/>
<dbReference type="RefSeq" id="WP_173314455.1">
    <property type="nucleotide sequence ID" value="NZ_BAAAUE010000012.1"/>
</dbReference>
<proteinExistence type="predicted"/>
<name>A0A7J0C7T1_9ACTN</name>
<protein>
    <recommendedName>
        <fullName evidence="2">TniQ domain-containing protein</fullName>
    </recommendedName>
</protein>
<evidence type="ECO:0000256" key="1">
    <source>
        <dbReference type="SAM" id="MobiDB-lite"/>
    </source>
</evidence>
<dbReference type="InterPro" id="IPR009492">
    <property type="entry name" value="TniQ"/>
</dbReference>
<evidence type="ECO:0000259" key="2">
    <source>
        <dbReference type="Pfam" id="PF06527"/>
    </source>
</evidence>
<dbReference type="EMBL" id="BLWC01000001">
    <property type="protein sequence ID" value="GFM98511.1"/>
    <property type="molecule type" value="Genomic_DNA"/>
</dbReference>
<feature type="domain" description="TniQ" evidence="2">
    <location>
        <begin position="9"/>
        <end position="163"/>
    </location>
</feature>
<organism evidence="3 4">
    <name type="scientific">Streptomyces fulvorobeus</name>
    <dbReference type="NCBI Taxonomy" id="284028"/>
    <lineage>
        <taxon>Bacteria</taxon>
        <taxon>Bacillati</taxon>
        <taxon>Actinomycetota</taxon>
        <taxon>Actinomycetes</taxon>
        <taxon>Kitasatosporales</taxon>
        <taxon>Streptomycetaceae</taxon>
        <taxon>Streptomyces</taxon>
    </lineage>
</organism>
<feature type="region of interest" description="Disordered" evidence="1">
    <location>
        <begin position="299"/>
        <end position="325"/>
    </location>
</feature>
<feature type="compositionally biased region" description="Basic and acidic residues" evidence="1">
    <location>
        <begin position="299"/>
        <end position="313"/>
    </location>
</feature>
<sequence>MAGRQRLLPRSLDPLDDESIRGYLLRLAHRFDAAPLEIAIRTGLVVQGLGRNSIPVRLLHELDERRLDAFARATRLTRDEARGLLTASLGERYGPLNARLLAEFRTPTGMAHNNRWILTKTTRYCPRCLSGDGTEIEGRHGGCWRRAWRLPPVFACLRHQRPLLSGCPRCGQDINAARTGSLIARATEAGLHPAQCRATIPGTRAMCGASLSGGDADRLPHVPSMVAALLRLQHHFDGLLAPDGPESVGSFGWLIPTAQYFIDLRALSALIFMTWPHARQLADMEALAVLVDREAEKRHADFTKSRAEDEASRRRQASHHYSDPAADPAVAGAVLGIAARLLSAPDENETHELMAPIIARAKVQNFSMSYQFRRLNGTSYPLQAILLTSRQDHGAFQRMGQRIESQGLRRIQGANGMPGPYG</sequence>
<dbReference type="Proteomes" id="UP000498980">
    <property type="component" value="Unassembled WGS sequence"/>
</dbReference>